<dbReference type="Proteomes" id="UP000550707">
    <property type="component" value="Unassembled WGS sequence"/>
</dbReference>
<dbReference type="AlphaFoldDB" id="A0A7J8HHV7"/>
<feature type="region of interest" description="Disordered" evidence="1">
    <location>
        <begin position="79"/>
        <end position="129"/>
    </location>
</feature>
<evidence type="ECO:0000256" key="1">
    <source>
        <dbReference type="SAM" id="MobiDB-lite"/>
    </source>
</evidence>
<comment type="caution">
    <text evidence="2">The sequence shown here is derived from an EMBL/GenBank/DDBJ whole genome shotgun (WGS) entry which is preliminary data.</text>
</comment>
<reference evidence="2 3" key="1">
    <citation type="journal article" date="2020" name="Nature">
        <title>Six reference-quality genomes reveal evolution of bat adaptations.</title>
        <authorList>
            <person name="Jebb D."/>
            <person name="Huang Z."/>
            <person name="Pippel M."/>
            <person name="Hughes G.M."/>
            <person name="Lavrichenko K."/>
            <person name="Devanna P."/>
            <person name="Winkler S."/>
            <person name="Jermiin L.S."/>
            <person name="Skirmuntt E.C."/>
            <person name="Katzourakis A."/>
            <person name="Burkitt-Gray L."/>
            <person name="Ray D.A."/>
            <person name="Sullivan K.A.M."/>
            <person name="Roscito J.G."/>
            <person name="Kirilenko B.M."/>
            <person name="Davalos L.M."/>
            <person name="Corthals A.P."/>
            <person name="Power M.L."/>
            <person name="Jones G."/>
            <person name="Ransome R.D."/>
            <person name="Dechmann D.K.N."/>
            <person name="Locatelli A.G."/>
            <person name="Puechmaille S.J."/>
            <person name="Fedrigo O."/>
            <person name="Jarvis E.D."/>
            <person name="Hiller M."/>
            <person name="Vernes S.C."/>
            <person name="Myers E.W."/>
            <person name="Teeling E.C."/>
        </authorList>
    </citation>
    <scope>NUCLEOTIDE SEQUENCE [LARGE SCALE GENOMIC DNA]</scope>
    <source>
        <strain evidence="2">MMolMol1</strain>
        <tissue evidence="2">Muscle</tissue>
    </source>
</reference>
<proteinExistence type="predicted"/>
<dbReference type="InParanoid" id="A0A7J8HHV7"/>
<dbReference type="EMBL" id="JACASF010000006">
    <property type="protein sequence ID" value="KAF6471708.1"/>
    <property type="molecule type" value="Genomic_DNA"/>
</dbReference>
<evidence type="ECO:0000313" key="2">
    <source>
        <dbReference type="EMBL" id="KAF6471708.1"/>
    </source>
</evidence>
<organism evidence="2 3">
    <name type="scientific">Molossus molossus</name>
    <name type="common">Pallas' mastiff bat</name>
    <name type="synonym">Vespertilio molossus</name>
    <dbReference type="NCBI Taxonomy" id="27622"/>
    <lineage>
        <taxon>Eukaryota</taxon>
        <taxon>Metazoa</taxon>
        <taxon>Chordata</taxon>
        <taxon>Craniata</taxon>
        <taxon>Vertebrata</taxon>
        <taxon>Euteleostomi</taxon>
        <taxon>Mammalia</taxon>
        <taxon>Eutheria</taxon>
        <taxon>Laurasiatheria</taxon>
        <taxon>Chiroptera</taxon>
        <taxon>Yangochiroptera</taxon>
        <taxon>Molossidae</taxon>
        <taxon>Molossus</taxon>
    </lineage>
</organism>
<keyword evidence="3" id="KW-1185">Reference proteome</keyword>
<sequence length="129" mass="13892">MTALVAHRGECPGAQGPHESWARPPWHRLCIGRGPVSALKKRRYPDDLGASSLTCVTCPPGGEAPSRRETVWKTRKREGLPLAQVGSGARCESRQPCSLDTGKSRPHQRQRGHTGASRVCRGPAPRGGP</sequence>
<gene>
    <name evidence="2" type="ORF">HJG59_011075</name>
</gene>
<name>A0A7J8HHV7_MOLMO</name>
<feature type="region of interest" description="Disordered" evidence="1">
    <location>
        <begin position="1"/>
        <end position="25"/>
    </location>
</feature>
<accession>A0A7J8HHV7</accession>
<protein>
    <submittedName>
        <fullName evidence="2">Uncharacterized protein</fullName>
    </submittedName>
</protein>
<evidence type="ECO:0000313" key="3">
    <source>
        <dbReference type="Proteomes" id="UP000550707"/>
    </source>
</evidence>